<dbReference type="Pfam" id="PF07287">
    <property type="entry name" value="AtuA"/>
    <property type="match status" value="1"/>
</dbReference>
<reference evidence="2" key="1">
    <citation type="submission" date="2022-01" db="EMBL/GenBank/DDBJ databases">
        <title>PSI-footprinting approach for the identification of protein synthesis inhibitor producers.</title>
        <authorList>
            <person name="Handel F."/>
            <person name="Kulik A."/>
            <person name="Wex K.W."/>
            <person name="Berscheid A."/>
            <person name="Saur J.S."/>
            <person name="Winkler A."/>
            <person name="Wibberg D."/>
            <person name="Kalinowski J."/>
            <person name="Broetz-Oesterhelt H."/>
            <person name="Mast Y."/>
        </authorList>
    </citation>
    <scope>NUCLEOTIDE SEQUENCE</scope>
    <source>
        <strain evidence="2">KNN 49.3e</strain>
    </source>
</reference>
<dbReference type="Proteomes" id="UP000830158">
    <property type="component" value="Chromosome"/>
</dbReference>
<feature type="domain" description="Acyclic terpene utilisation N-terminal" evidence="1">
    <location>
        <begin position="4"/>
        <end position="424"/>
    </location>
</feature>
<name>A0ABY4NW92_9PSEU</name>
<sequence length="432" mass="44448">MNCVRIGGGAGFAGDRFEPAEALARDGDLADLVLECLAERTIALGQQRRLADPSAGYDPRLVARFERLLPITAARGVRVITNMGAANPLAAGRVTADLADRLGLGLGVAVLTGDDVLDRIDPAAPALETGRPLAAHGELVSANAYLGAEQILPALDTGAQVVLTGRVADPSLFTAPLAQRLGWDLRDPAAMAAGTVAGHLLECAGQLTGGYFADPGRKDVPGLAELGFPFADVRADGGVEVSKPAGTGGLVSRATVREQLLYEVTDPTAYLTPDVTLDLREVTVTETGPDRVAVRGAAGRARPERLKVSVGYRAGWRAEAGISYQGPGARARAELAGEVVARRLAGAPVRVRADVLGAEGSPECRLRVAASAADRAGAEVVCHEVEALYTNGPAGGGGVRTAVTEVIGIVSTLIDRDRVEPAVTVFGGPPCG</sequence>
<dbReference type="PANTHER" id="PTHR47472:SF1">
    <property type="entry name" value="DUF1446-DOMAIN-CONTAINING PROTEIN"/>
    <property type="match status" value="1"/>
</dbReference>
<evidence type="ECO:0000313" key="2">
    <source>
        <dbReference type="EMBL" id="UQS24311.1"/>
    </source>
</evidence>
<gene>
    <name evidence="2" type="ORF">L1857_16490</name>
</gene>
<accession>A0ABY4NW92</accession>
<dbReference type="EMBL" id="CP091196">
    <property type="protein sequence ID" value="UQS24311.1"/>
    <property type="molecule type" value="Genomic_DNA"/>
</dbReference>
<dbReference type="PANTHER" id="PTHR47472">
    <property type="entry name" value="PROPIONYL-COA CARBOXYLASE"/>
    <property type="match status" value="1"/>
</dbReference>
<evidence type="ECO:0000313" key="3">
    <source>
        <dbReference type="Proteomes" id="UP000830158"/>
    </source>
</evidence>
<evidence type="ECO:0000259" key="1">
    <source>
        <dbReference type="Pfam" id="PF07287"/>
    </source>
</evidence>
<organism evidence="2 3">
    <name type="scientific">Amycolatopsis thermalba</name>
    <dbReference type="NCBI Taxonomy" id="944492"/>
    <lineage>
        <taxon>Bacteria</taxon>
        <taxon>Bacillati</taxon>
        <taxon>Actinomycetota</taxon>
        <taxon>Actinomycetes</taxon>
        <taxon>Pseudonocardiales</taxon>
        <taxon>Pseudonocardiaceae</taxon>
        <taxon>Amycolatopsis</taxon>
    </lineage>
</organism>
<keyword evidence="3" id="KW-1185">Reference proteome</keyword>
<dbReference type="InterPro" id="IPR010839">
    <property type="entry name" value="AtuA_N"/>
</dbReference>
<dbReference type="RefSeq" id="WP_249465511.1">
    <property type="nucleotide sequence ID" value="NZ_CP091196.1"/>
</dbReference>
<protein>
    <submittedName>
        <fullName evidence="2">DUF1446 domain-containing protein</fullName>
    </submittedName>
</protein>
<proteinExistence type="predicted"/>